<feature type="domain" description="NodB homology" evidence="4">
    <location>
        <begin position="110"/>
        <end position="339"/>
    </location>
</feature>
<dbReference type="EMBL" id="MQWA01000001">
    <property type="protein sequence ID" value="PQJ30131.1"/>
    <property type="molecule type" value="Genomic_DNA"/>
</dbReference>
<feature type="signal peptide" evidence="3">
    <location>
        <begin position="1"/>
        <end position="21"/>
    </location>
</feature>
<keyword evidence="2 3" id="KW-0732">Signal</keyword>
<feature type="chain" id="PRO_5015684211" description="NodB homology domain-containing protein" evidence="3">
    <location>
        <begin position="22"/>
        <end position="414"/>
    </location>
</feature>
<protein>
    <recommendedName>
        <fullName evidence="4">NodB homology domain-containing protein</fullName>
    </recommendedName>
</protein>
<proteinExistence type="predicted"/>
<reference evidence="5 6" key="1">
    <citation type="submission" date="2016-12" db="EMBL/GenBank/DDBJ databases">
        <title>Study of bacterial adaptation to deep sea.</title>
        <authorList>
            <person name="Song J."/>
            <person name="Yoshizawa S."/>
            <person name="Kogure K."/>
        </authorList>
    </citation>
    <scope>NUCLEOTIDE SEQUENCE [LARGE SCALE GENOMIC DNA]</scope>
    <source>
        <strain evidence="5 6">SAORIC-165</strain>
    </source>
</reference>
<dbReference type="Proteomes" id="UP000239907">
    <property type="component" value="Unassembled WGS sequence"/>
</dbReference>
<evidence type="ECO:0000256" key="2">
    <source>
        <dbReference type="ARBA" id="ARBA00022729"/>
    </source>
</evidence>
<dbReference type="Pfam" id="PF01522">
    <property type="entry name" value="Polysacc_deac_1"/>
    <property type="match status" value="1"/>
</dbReference>
<evidence type="ECO:0000256" key="3">
    <source>
        <dbReference type="SAM" id="SignalP"/>
    </source>
</evidence>
<organism evidence="5 6">
    <name type="scientific">Rubritalea profundi</name>
    <dbReference type="NCBI Taxonomy" id="1658618"/>
    <lineage>
        <taxon>Bacteria</taxon>
        <taxon>Pseudomonadati</taxon>
        <taxon>Verrucomicrobiota</taxon>
        <taxon>Verrucomicrobiia</taxon>
        <taxon>Verrucomicrobiales</taxon>
        <taxon>Rubritaleaceae</taxon>
        <taxon>Rubritalea</taxon>
    </lineage>
</organism>
<comment type="caution">
    <text evidence="5">The sequence shown here is derived from an EMBL/GenBank/DDBJ whole genome shotgun (WGS) entry which is preliminary data.</text>
</comment>
<name>A0A2S7U6P3_9BACT</name>
<sequence>MTIKAFTTILISFFIACIAMAQSSLTTADSDKAVADATIPPTLVNATEDHSLVTVLGYHDFTDGSEATEMLLPIDAFRKQLQAIKDLKLKVLTLEEFIEWKTGNFKLPERSVLITIDDGWKTVYTHAYPVLKEFEFPFTLFLYKNYVDGGGKALTSEMVKEMQANGASVGSHSVSHPYPSSVKKRIKQGPEKYATFLDTEFGDSKQFLEEKFGNVVNTYAYPGGFHTPEMFDVAKNKGYTCLFTVLPGKVSKKSGDMTLPRYIILGTHDSVFESATSFPATATSTASLGAIIQTTRHPVTPAAGSTIGDRLPEISTNLSDIELLDPASLVMRVSGFGQVPATFDPESKKFSWKVNRRLRKPTCDITVSWKLLEAEKYEKPMNWTFILNRRATYLPTTAPSLPAAQPSEDANTAQ</sequence>
<accession>A0A2S7U6P3</accession>
<dbReference type="AlphaFoldDB" id="A0A2S7U6P3"/>
<dbReference type="PROSITE" id="PS51677">
    <property type="entry name" value="NODB"/>
    <property type="match status" value="1"/>
</dbReference>
<dbReference type="CDD" id="cd10973">
    <property type="entry name" value="CE4_DAC_u4_5s"/>
    <property type="match status" value="1"/>
</dbReference>
<evidence type="ECO:0000313" key="6">
    <source>
        <dbReference type="Proteomes" id="UP000239907"/>
    </source>
</evidence>
<comment type="subcellular location">
    <subcellularLocation>
        <location evidence="1">Secreted</location>
    </subcellularLocation>
</comment>
<dbReference type="InterPro" id="IPR002509">
    <property type="entry name" value="NODB_dom"/>
</dbReference>
<dbReference type="GO" id="GO:0016810">
    <property type="term" value="F:hydrolase activity, acting on carbon-nitrogen (but not peptide) bonds"/>
    <property type="evidence" value="ECO:0007669"/>
    <property type="project" value="InterPro"/>
</dbReference>
<dbReference type="Gene3D" id="3.20.20.370">
    <property type="entry name" value="Glycoside hydrolase/deacetylase"/>
    <property type="match status" value="1"/>
</dbReference>
<dbReference type="InterPro" id="IPR051398">
    <property type="entry name" value="Polysacch_Deacetylase"/>
</dbReference>
<dbReference type="PANTHER" id="PTHR34216:SF3">
    <property type="entry name" value="POLY-BETA-1,6-N-ACETYL-D-GLUCOSAMINE N-DEACETYLASE"/>
    <property type="match status" value="1"/>
</dbReference>
<evidence type="ECO:0000259" key="4">
    <source>
        <dbReference type="PROSITE" id="PS51677"/>
    </source>
</evidence>
<keyword evidence="6" id="KW-1185">Reference proteome</keyword>
<dbReference type="GO" id="GO:0005975">
    <property type="term" value="P:carbohydrate metabolic process"/>
    <property type="evidence" value="ECO:0007669"/>
    <property type="project" value="InterPro"/>
</dbReference>
<dbReference type="OrthoDB" id="9778320at2"/>
<dbReference type="PANTHER" id="PTHR34216">
    <property type="match status" value="1"/>
</dbReference>
<dbReference type="PROSITE" id="PS51257">
    <property type="entry name" value="PROKAR_LIPOPROTEIN"/>
    <property type="match status" value="1"/>
</dbReference>
<dbReference type="GO" id="GO:0005576">
    <property type="term" value="C:extracellular region"/>
    <property type="evidence" value="ECO:0007669"/>
    <property type="project" value="UniProtKB-SubCell"/>
</dbReference>
<dbReference type="InterPro" id="IPR011330">
    <property type="entry name" value="Glyco_hydro/deAcase_b/a-brl"/>
</dbReference>
<evidence type="ECO:0000256" key="1">
    <source>
        <dbReference type="ARBA" id="ARBA00004613"/>
    </source>
</evidence>
<evidence type="ECO:0000313" key="5">
    <source>
        <dbReference type="EMBL" id="PQJ30131.1"/>
    </source>
</evidence>
<dbReference type="RefSeq" id="WP_105044655.1">
    <property type="nucleotide sequence ID" value="NZ_MQWA01000001.1"/>
</dbReference>
<dbReference type="SUPFAM" id="SSF88713">
    <property type="entry name" value="Glycoside hydrolase/deacetylase"/>
    <property type="match status" value="1"/>
</dbReference>
<gene>
    <name evidence="5" type="ORF">BSZ32_17735</name>
</gene>